<feature type="domain" description="Transposase Tc1-like" evidence="2">
    <location>
        <begin position="107"/>
        <end position="161"/>
    </location>
</feature>
<evidence type="ECO:0000256" key="1">
    <source>
        <dbReference type="SAM" id="MobiDB-lite"/>
    </source>
</evidence>
<dbReference type="InterPro" id="IPR002492">
    <property type="entry name" value="Transposase_Tc1-like"/>
</dbReference>
<evidence type="ECO:0000313" key="3">
    <source>
        <dbReference type="EMBL" id="KAF2716896.1"/>
    </source>
</evidence>
<dbReference type="Proteomes" id="UP000799441">
    <property type="component" value="Unassembled WGS sequence"/>
</dbReference>
<dbReference type="OrthoDB" id="4156902at2759"/>
<proteinExistence type="predicted"/>
<dbReference type="AlphaFoldDB" id="A0A9P4UL22"/>
<accession>A0A9P4UL22</accession>
<sequence length="167" mass="18651">MADLTKVPTCAENPANRQQSTANRFSIAARAQVLTLKEWTNLQNAEIEQITGVKLTELKAICRRAKERGYDKDMPLQDAFFANARKTGCPKKATKEVLATVVSHLSKSKDTRTLTLYELARALNLAVSPTAICRLLHDANYRKVKPTKKPRLSESQKQARLARGLDT</sequence>
<protein>
    <recommendedName>
        <fullName evidence="2">Transposase Tc1-like domain-containing protein</fullName>
    </recommendedName>
</protein>
<feature type="region of interest" description="Disordered" evidence="1">
    <location>
        <begin position="146"/>
        <end position="167"/>
    </location>
</feature>
<dbReference type="GO" id="GO:0006313">
    <property type="term" value="P:DNA transposition"/>
    <property type="evidence" value="ECO:0007669"/>
    <property type="project" value="InterPro"/>
</dbReference>
<name>A0A9P4UL22_9PEZI</name>
<keyword evidence="4" id="KW-1185">Reference proteome</keyword>
<dbReference type="Pfam" id="PF01498">
    <property type="entry name" value="HTH_Tnp_Tc3_2"/>
    <property type="match status" value="1"/>
</dbReference>
<organism evidence="3 4">
    <name type="scientific">Polychaeton citri CBS 116435</name>
    <dbReference type="NCBI Taxonomy" id="1314669"/>
    <lineage>
        <taxon>Eukaryota</taxon>
        <taxon>Fungi</taxon>
        <taxon>Dikarya</taxon>
        <taxon>Ascomycota</taxon>
        <taxon>Pezizomycotina</taxon>
        <taxon>Dothideomycetes</taxon>
        <taxon>Dothideomycetidae</taxon>
        <taxon>Capnodiales</taxon>
        <taxon>Capnodiaceae</taxon>
        <taxon>Polychaeton</taxon>
    </lineage>
</organism>
<comment type="caution">
    <text evidence="3">The sequence shown here is derived from an EMBL/GenBank/DDBJ whole genome shotgun (WGS) entry which is preliminary data.</text>
</comment>
<evidence type="ECO:0000313" key="4">
    <source>
        <dbReference type="Proteomes" id="UP000799441"/>
    </source>
</evidence>
<reference evidence="3" key="1">
    <citation type="journal article" date="2020" name="Stud. Mycol.">
        <title>101 Dothideomycetes genomes: a test case for predicting lifestyles and emergence of pathogens.</title>
        <authorList>
            <person name="Haridas S."/>
            <person name="Albert R."/>
            <person name="Binder M."/>
            <person name="Bloem J."/>
            <person name="Labutti K."/>
            <person name="Salamov A."/>
            <person name="Andreopoulos B."/>
            <person name="Baker S."/>
            <person name="Barry K."/>
            <person name="Bills G."/>
            <person name="Bluhm B."/>
            <person name="Cannon C."/>
            <person name="Castanera R."/>
            <person name="Culley D."/>
            <person name="Daum C."/>
            <person name="Ezra D."/>
            <person name="Gonzalez J."/>
            <person name="Henrissat B."/>
            <person name="Kuo A."/>
            <person name="Liang C."/>
            <person name="Lipzen A."/>
            <person name="Lutzoni F."/>
            <person name="Magnuson J."/>
            <person name="Mondo S."/>
            <person name="Nolan M."/>
            <person name="Ohm R."/>
            <person name="Pangilinan J."/>
            <person name="Park H.-J."/>
            <person name="Ramirez L."/>
            <person name="Alfaro M."/>
            <person name="Sun H."/>
            <person name="Tritt A."/>
            <person name="Yoshinaga Y."/>
            <person name="Zwiers L.-H."/>
            <person name="Turgeon B."/>
            <person name="Goodwin S."/>
            <person name="Spatafora J."/>
            <person name="Crous P."/>
            <person name="Grigoriev I."/>
        </authorList>
    </citation>
    <scope>NUCLEOTIDE SEQUENCE</scope>
    <source>
        <strain evidence="3">CBS 116435</strain>
    </source>
</reference>
<evidence type="ECO:0000259" key="2">
    <source>
        <dbReference type="Pfam" id="PF01498"/>
    </source>
</evidence>
<dbReference type="EMBL" id="MU003858">
    <property type="protein sequence ID" value="KAF2716896.1"/>
    <property type="molecule type" value="Genomic_DNA"/>
</dbReference>
<dbReference type="GO" id="GO:0003677">
    <property type="term" value="F:DNA binding"/>
    <property type="evidence" value="ECO:0007669"/>
    <property type="project" value="InterPro"/>
</dbReference>
<gene>
    <name evidence="3" type="ORF">K431DRAFT_307397</name>
</gene>
<dbReference type="GO" id="GO:0015074">
    <property type="term" value="P:DNA integration"/>
    <property type="evidence" value="ECO:0007669"/>
    <property type="project" value="InterPro"/>
</dbReference>